<reference evidence="3" key="2">
    <citation type="submission" date="2020-06" db="EMBL/GenBank/DDBJ databases">
        <title>Helianthus annuus Genome sequencing and assembly Release 2.</title>
        <authorList>
            <person name="Gouzy J."/>
            <person name="Langlade N."/>
            <person name="Munos S."/>
        </authorList>
    </citation>
    <scope>NUCLEOTIDE SEQUENCE</scope>
    <source>
        <tissue evidence="3">Leaves</tissue>
    </source>
</reference>
<evidence type="ECO:0000256" key="1">
    <source>
        <dbReference type="SAM" id="Phobius"/>
    </source>
</evidence>
<dbReference type="EMBL" id="MNCJ02000329">
    <property type="protein sequence ID" value="KAF5769746.1"/>
    <property type="molecule type" value="Genomic_DNA"/>
</dbReference>
<evidence type="ECO:0000259" key="2">
    <source>
        <dbReference type="Pfam" id="PF07734"/>
    </source>
</evidence>
<dbReference type="PANTHER" id="PTHR31672:SF13">
    <property type="entry name" value="F-BOX PROTEIN CPR30-LIKE"/>
    <property type="match status" value="1"/>
</dbReference>
<dbReference type="AlphaFoldDB" id="A0A9K3EC32"/>
<dbReference type="InterPro" id="IPR050796">
    <property type="entry name" value="SCF_F-box_component"/>
</dbReference>
<dbReference type="Pfam" id="PF07734">
    <property type="entry name" value="FBA_1"/>
    <property type="match status" value="1"/>
</dbReference>
<evidence type="ECO:0000313" key="3">
    <source>
        <dbReference type="EMBL" id="KAF5769746.1"/>
    </source>
</evidence>
<name>A0A9K3EC32_HELAN</name>
<dbReference type="NCBIfam" id="TIGR01640">
    <property type="entry name" value="F_box_assoc_1"/>
    <property type="match status" value="1"/>
</dbReference>
<keyword evidence="1" id="KW-1133">Transmembrane helix</keyword>
<proteinExistence type="predicted"/>
<accession>A0A9K3EC32</accession>
<feature type="domain" description="F-box associated beta-propeller type 1" evidence="2">
    <location>
        <begin position="53"/>
        <end position="182"/>
    </location>
</feature>
<feature type="transmembrane region" description="Helical" evidence="1">
    <location>
        <begin position="263"/>
        <end position="281"/>
    </location>
</feature>
<evidence type="ECO:0000313" key="4">
    <source>
        <dbReference type="Proteomes" id="UP000215914"/>
    </source>
</evidence>
<keyword evidence="1" id="KW-0812">Transmembrane</keyword>
<reference evidence="3" key="1">
    <citation type="journal article" date="2017" name="Nature">
        <title>The sunflower genome provides insights into oil metabolism, flowering and Asterid evolution.</title>
        <authorList>
            <person name="Badouin H."/>
            <person name="Gouzy J."/>
            <person name="Grassa C.J."/>
            <person name="Murat F."/>
            <person name="Staton S.E."/>
            <person name="Cottret L."/>
            <person name="Lelandais-Briere C."/>
            <person name="Owens G.L."/>
            <person name="Carrere S."/>
            <person name="Mayjonade B."/>
            <person name="Legrand L."/>
            <person name="Gill N."/>
            <person name="Kane N.C."/>
            <person name="Bowers J.E."/>
            <person name="Hubner S."/>
            <person name="Bellec A."/>
            <person name="Berard A."/>
            <person name="Berges H."/>
            <person name="Blanchet N."/>
            <person name="Boniface M.C."/>
            <person name="Brunel D."/>
            <person name="Catrice O."/>
            <person name="Chaidir N."/>
            <person name="Claudel C."/>
            <person name="Donnadieu C."/>
            <person name="Faraut T."/>
            <person name="Fievet G."/>
            <person name="Helmstetter N."/>
            <person name="King M."/>
            <person name="Knapp S.J."/>
            <person name="Lai Z."/>
            <person name="Le Paslier M.C."/>
            <person name="Lippi Y."/>
            <person name="Lorenzon L."/>
            <person name="Mandel J.R."/>
            <person name="Marage G."/>
            <person name="Marchand G."/>
            <person name="Marquand E."/>
            <person name="Bret-Mestries E."/>
            <person name="Morien E."/>
            <person name="Nambeesan S."/>
            <person name="Nguyen T."/>
            <person name="Pegot-Espagnet P."/>
            <person name="Pouilly N."/>
            <person name="Raftis F."/>
            <person name="Sallet E."/>
            <person name="Schiex T."/>
            <person name="Thomas J."/>
            <person name="Vandecasteele C."/>
            <person name="Vares D."/>
            <person name="Vear F."/>
            <person name="Vautrin S."/>
            <person name="Crespi M."/>
            <person name="Mangin B."/>
            <person name="Burke J.M."/>
            <person name="Salse J."/>
            <person name="Munos S."/>
            <person name="Vincourt P."/>
            <person name="Rieseberg L.H."/>
            <person name="Langlade N.B."/>
        </authorList>
    </citation>
    <scope>NUCLEOTIDE SEQUENCE</scope>
    <source>
        <tissue evidence="3">Leaves</tissue>
    </source>
</reference>
<dbReference type="Gramene" id="mRNA:HanXRQr2_Chr14g0651821">
    <property type="protein sequence ID" value="mRNA:HanXRQr2_Chr14g0651821"/>
    <property type="gene ID" value="HanXRQr2_Chr14g0651821"/>
</dbReference>
<keyword evidence="1" id="KW-0472">Membrane</keyword>
<protein>
    <submittedName>
        <fullName evidence="3">F-box associated interaction domain-containing protein</fullName>
    </submittedName>
</protein>
<dbReference type="InterPro" id="IPR006527">
    <property type="entry name" value="F-box-assoc_dom_typ1"/>
</dbReference>
<comment type="caution">
    <text evidence="3">The sequence shown here is derived from an EMBL/GenBank/DDBJ whole genome shotgun (WGS) entry which is preliminary data.</text>
</comment>
<sequence length="305" mass="35456">MAELAVDVVEDILVRLDVEDLIRCKSVEEKKLLTPPFRPNLDKFSLMREIVCWGVGYDFSTDYYKVIAGFRETPSRKLTVFYALTLKSNLWKVIGEVKYRCIDGFNGVLCGGALHWFMSDKYKRVILSLDLSTQEFKEIPQLADEEYVNDVDDIECFLGVIEEYLCIYWDRFLLSSKTWVMKNNTWELYNNDHCETKYDVSHSLLVLRKRNSYVYTLGDGKCVPSAGPYVRASIFVESLVSPHPHSKNYEGQKWNMNKVRSKCLFFIYMRVYMLVVPASLWEGNASVISGAKGNKRKKQEEKKDE</sequence>
<dbReference type="PANTHER" id="PTHR31672">
    <property type="entry name" value="BNACNNG10540D PROTEIN"/>
    <property type="match status" value="1"/>
</dbReference>
<dbReference type="Proteomes" id="UP000215914">
    <property type="component" value="Unassembled WGS sequence"/>
</dbReference>
<dbReference type="InterPro" id="IPR017451">
    <property type="entry name" value="F-box-assoc_interact_dom"/>
</dbReference>
<organism evidence="3 4">
    <name type="scientific">Helianthus annuus</name>
    <name type="common">Common sunflower</name>
    <dbReference type="NCBI Taxonomy" id="4232"/>
    <lineage>
        <taxon>Eukaryota</taxon>
        <taxon>Viridiplantae</taxon>
        <taxon>Streptophyta</taxon>
        <taxon>Embryophyta</taxon>
        <taxon>Tracheophyta</taxon>
        <taxon>Spermatophyta</taxon>
        <taxon>Magnoliopsida</taxon>
        <taxon>eudicotyledons</taxon>
        <taxon>Gunneridae</taxon>
        <taxon>Pentapetalae</taxon>
        <taxon>asterids</taxon>
        <taxon>campanulids</taxon>
        <taxon>Asterales</taxon>
        <taxon>Asteraceae</taxon>
        <taxon>Asteroideae</taxon>
        <taxon>Heliantheae alliance</taxon>
        <taxon>Heliantheae</taxon>
        <taxon>Helianthus</taxon>
    </lineage>
</organism>
<gene>
    <name evidence="3" type="ORF">HanXRQr2_Chr14g0651821</name>
</gene>
<keyword evidence="4" id="KW-1185">Reference proteome</keyword>